<reference evidence="6 7" key="1">
    <citation type="submission" date="2016-03" db="EMBL/GenBank/DDBJ databases">
        <title>Comparative genomics of 54 Lactobacillus plantarum strains reveals genomic uncoupling from niche constraints.</title>
        <authorList>
            <person name="Martino M.E."/>
        </authorList>
    </citation>
    <scope>NUCLEOTIDE SEQUENCE [LARGE SCALE GENOMIC DNA]</scope>
    <source>
        <strain evidence="3 7">19.1</strain>
        <strain evidence="4 6">NAB2</strain>
        <strain evidence="2 8">Nizo2260</strain>
    </source>
</reference>
<evidence type="ECO:0000313" key="8">
    <source>
        <dbReference type="Proteomes" id="UP000076989"/>
    </source>
</evidence>
<evidence type="ECO:0000313" key="3">
    <source>
        <dbReference type="EMBL" id="KZU91717.1"/>
    </source>
</evidence>
<dbReference type="EMBL" id="LUXM01000040">
    <property type="protein sequence ID" value="KZU91717.1"/>
    <property type="molecule type" value="Genomic_DNA"/>
</dbReference>
<feature type="transmembrane region" description="Helical" evidence="1">
    <location>
        <begin position="6"/>
        <end position="25"/>
    </location>
</feature>
<evidence type="ECO:0000256" key="1">
    <source>
        <dbReference type="SAM" id="Phobius"/>
    </source>
</evidence>
<dbReference type="Proteomes" id="UP000094892">
    <property type="component" value="Unassembled WGS sequence"/>
</dbReference>
<keyword evidence="1" id="KW-1133">Transmembrane helix</keyword>
<evidence type="ECO:0000313" key="5">
    <source>
        <dbReference type="EMBL" id="ODO61536.1"/>
    </source>
</evidence>
<dbReference type="AlphaFoldDB" id="A0A166N3G0"/>
<name>A0A166N3G0_LACPN</name>
<dbReference type="Proteomes" id="UP000076872">
    <property type="component" value="Unassembled WGS sequence"/>
</dbReference>
<evidence type="ECO:0000313" key="4">
    <source>
        <dbReference type="EMBL" id="KZV04237.1"/>
    </source>
</evidence>
<dbReference type="PATRIC" id="fig|1590.142.peg.1433"/>
<evidence type="ECO:0000313" key="7">
    <source>
        <dbReference type="Proteomes" id="UP000076882"/>
    </source>
</evidence>
<accession>A0A166N3G0</accession>
<reference evidence="5 9" key="2">
    <citation type="submission" date="2016-08" db="EMBL/GenBank/DDBJ databases">
        <title>Genome sequencing of Lactobacillus plantarum JSA22, isolated from fermented soybean paste.</title>
        <authorList>
            <person name="Choi H.S."/>
        </authorList>
    </citation>
    <scope>NUCLEOTIDE SEQUENCE [LARGE SCALE GENOMIC DNA]</scope>
    <source>
        <strain evidence="5 9">JSA22</strain>
    </source>
</reference>
<comment type="caution">
    <text evidence="5">The sequence shown here is derived from an EMBL/GenBank/DDBJ whole genome shotgun (WGS) entry which is preliminary data.</text>
</comment>
<evidence type="ECO:0000313" key="9">
    <source>
        <dbReference type="Proteomes" id="UP000094892"/>
    </source>
</evidence>
<dbReference type="EMBL" id="MCOL01000001">
    <property type="protein sequence ID" value="ODO61536.1"/>
    <property type="molecule type" value="Genomic_DNA"/>
</dbReference>
<keyword evidence="1" id="KW-0472">Membrane</keyword>
<dbReference type="RefSeq" id="WP_015380266.1">
    <property type="nucleotide sequence ID" value="NZ_AP018405.1"/>
</dbReference>
<dbReference type="Proteomes" id="UP000076989">
    <property type="component" value="Unassembled WGS sequence"/>
</dbReference>
<proteinExistence type="predicted"/>
<keyword evidence="1" id="KW-0812">Transmembrane</keyword>
<dbReference type="Proteomes" id="UP000076882">
    <property type="component" value="Unassembled WGS sequence"/>
</dbReference>
<evidence type="ECO:0000313" key="6">
    <source>
        <dbReference type="Proteomes" id="UP000076872"/>
    </source>
</evidence>
<evidence type="ECO:0000313" key="2">
    <source>
        <dbReference type="EMBL" id="KZU07070.1"/>
    </source>
</evidence>
<organism evidence="5 9">
    <name type="scientific">Lactiplantibacillus plantarum</name>
    <name type="common">Lactobacillus plantarum</name>
    <dbReference type="NCBI Taxonomy" id="1590"/>
    <lineage>
        <taxon>Bacteria</taxon>
        <taxon>Bacillati</taxon>
        <taxon>Bacillota</taxon>
        <taxon>Bacilli</taxon>
        <taxon>Lactobacillales</taxon>
        <taxon>Lactobacillaceae</taxon>
        <taxon>Lactiplantibacillus</taxon>
    </lineage>
</organism>
<protein>
    <submittedName>
        <fullName evidence="5">Uncharacterized protein</fullName>
    </submittedName>
</protein>
<dbReference type="EMBL" id="LUXO01000022">
    <property type="protein sequence ID" value="KZV04237.1"/>
    <property type="molecule type" value="Genomic_DNA"/>
</dbReference>
<dbReference type="EMBL" id="LUWI01000010">
    <property type="protein sequence ID" value="KZU07070.1"/>
    <property type="molecule type" value="Genomic_DNA"/>
</dbReference>
<sequence length="41" mass="4392">MGSVFAIVGIIAIAGGIQYYSNFVAKENASSKHFTASRNDR</sequence>
<dbReference type="GeneID" id="89668970"/>
<gene>
    <name evidence="3" type="ORF">Lp19_3003</name>
    <name evidence="5" type="ORF">LPJSA22_01515</name>
    <name evidence="4" type="ORF">NAB2_1164</name>
    <name evidence="2" type="ORF">Nizo2260_0611</name>
</gene>